<dbReference type="PANTHER" id="PTHR21490:SF0">
    <property type="entry name" value="ENKURIN"/>
    <property type="match status" value="1"/>
</dbReference>
<feature type="domain" description="Enkurin" evidence="7">
    <location>
        <begin position="159"/>
        <end position="251"/>
    </location>
</feature>
<dbReference type="AlphaFoldDB" id="A0A6G0YMS0"/>
<feature type="compositionally biased region" description="Basic residues" evidence="6">
    <location>
        <begin position="85"/>
        <end position="98"/>
    </location>
</feature>
<gene>
    <name evidence="8" type="ORF">FWK35_00023877</name>
</gene>
<keyword evidence="4" id="KW-0206">Cytoskeleton</keyword>
<name>A0A6G0YMS0_APHCR</name>
<organism evidence="8 9">
    <name type="scientific">Aphis craccivora</name>
    <name type="common">Cowpea aphid</name>
    <dbReference type="NCBI Taxonomy" id="307492"/>
    <lineage>
        <taxon>Eukaryota</taxon>
        <taxon>Metazoa</taxon>
        <taxon>Ecdysozoa</taxon>
        <taxon>Arthropoda</taxon>
        <taxon>Hexapoda</taxon>
        <taxon>Insecta</taxon>
        <taxon>Pterygota</taxon>
        <taxon>Neoptera</taxon>
        <taxon>Paraneoptera</taxon>
        <taxon>Hemiptera</taxon>
        <taxon>Sternorrhyncha</taxon>
        <taxon>Aphidomorpha</taxon>
        <taxon>Aphidoidea</taxon>
        <taxon>Aphididae</taxon>
        <taxon>Aphidini</taxon>
        <taxon>Aphis</taxon>
        <taxon>Aphis</taxon>
    </lineage>
</organism>
<dbReference type="InterPro" id="IPR052102">
    <property type="entry name" value="Enkurin_domain-protein"/>
</dbReference>
<keyword evidence="5" id="KW-0966">Cell projection</keyword>
<protein>
    <submittedName>
        <fullName evidence="8">Enkurin-like isoform X1</fullName>
    </submittedName>
</protein>
<evidence type="ECO:0000256" key="5">
    <source>
        <dbReference type="ARBA" id="ARBA00023273"/>
    </source>
</evidence>
<dbReference type="GO" id="GO:0005879">
    <property type="term" value="C:axonemal microtubule"/>
    <property type="evidence" value="ECO:0007669"/>
    <property type="project" value="TreeGrafter"/>
</dbReference>
<dbReference type="PROSITE" id="PS51665">
    <property type="entry name" value="ENKURIN"/>
    <property type="match status" value="1"/>
</dbReference>
<evidence type="ECO:0000313" key="9">
    <source>
        <dbReference type="Proteomes" id="UP000478052"/>
    </source>
</evidence>
<evidence type="ECO:0000256" key="4">
    <source>
        <dbReference type="ARBA" id="ARBA00023212"/>
    </source>
</evidence>
<reference evidence="8 9" key="1">
    <citation type="submission" date="2019-08" db="EMBL/GenBank/DDBJ databases">
        <title>Whole genome of Aphis craccivora.</title>
        <authorList>
            <person name="Voronova N.V."/>
            <person name="Shulinski R.S."/>
            <person name="Bandarenka Y.V."/>
            <person name="Zhorov D.G."/>
            <person name="Warner D."/>
        </authorList>
    </citation>
    <scope>NUCLEOTIDE SEQUENCE [LARGE SCALE GENOMIC DNA]</scope>
    <source>
        <strain evidence="8">180601</strain>
        <tissue evidence="8">Whole Body</tissue>
    </source>
</reference>
<dbReference type="PANTHER" id="PTHR21490">
    <property type="entry name" value="ENKURIN-RELATED"/>
    <property type="match status" value="1"/>
</dbReference>
<sequence>MSKDQENIRFLIQIPKPPVIKPPMHCSVFNKSIKRDYRSNRSCHQTMGYAEVNLNHPSKFLKKHTRVVKRPFVDTLKPEPPNKQCIRRRSRSPKVKGKTNKIERNFLHENIVDVIRKVPPLPKHRVQDSRNGHVMVLDEAGLEPTYVCKKNFGKTPSYIKKILKDKEMEKVAEDERVRAINPPLRYLPEEERMELLKGMKANWDELYTEFLLLPMVTDSVPKINRKARLENQLNNLERDINLLERYPSLYVCDN</sequence>
<dbReference type="EMBL" id="VUJU01003242">
    <property type="protein sequence ID" value="KAF0758652.1"/>
    <property type="molecule type" value="Genomic_DNA"/>
</dbReference>
<evidence type="ECO:0000313" key="8">
    <source>
        <dbReference type="EMBL" id="KAF0758652.1"/>
    </source>
</evidence>
<keyword evidence="9" id="KW-1185">Reference proteome</keyword>
<dbReference type="InterPro" id="IPR027012">
    <property type="entry name" value="Enkurin_dom"/>
</dbReference>
<evidence type="ECO:0000259" key="7">
    <source>
        <dbReference type="PROSITE" id="PS51665"/>
    </source>
</evidence>
<keyword evidence="3" id="KW-0963">Cytoplasm</keyword>
<dbReference type="GO" id="GO:0001669">
    <property type="term" value="C:acrosomal vesicle"/>
    <property type="evidence" value="ECO:0007669"/>
    <property type="project" value="TreeGrafter"/>
</dbReference>
<comment type="caution">
    <text evidence="8">The sequence shown here is derived from an EMBL/GenBank/DDBJ whole genome shotgun (WGS) entry which is preliminary data.</text>
</comment>
<evidence type="ECO:0000256" key="6">
    <source>
        <dbReference type="SAM" id="MobiDB-lite"/>
    </source>
</evidence>
<comment type="subcellular location">
    <subcellularLocation>
        <location evidence="1">Cell projection</location>
        <location evidence="1">Cilium</location>
    </subcellularLocation>
    <subcellularLocation>
        <location evidence="2">Cytoplasm</location>
        <location evidence="2">Cytoskeleton</location>
    </subcellularLocation>
</comment>
<evidence type="ECO:0000256" key="1">
    <source>
        <dbReference type="ARBA" id="ARBA00004138"/>
    </source>
</evidence>
<proteinExistence type="predicted"/>
<dbReference type="GO" id="GO:0005516">
    <property type="term" value="F:calmodulin binding"/>
    <property type="evidence" value="ECO:0007669"/>
    <property type="project" value="TreeGrafter"/>
</dbReference>
<dbReference type="OrthoDB" id="2123594at2759"/>
<accession>A0A6G0YMS0</accession>
<evidence type="ECO:0000256" key="2">
    <source>
        <dbReference type="ARBA" id="ARBA00004245"/>
    </source>
</evidence>
<dbReference type="Pfam" id="PF13864">
    <property type="entry name" value="Enkurin"/>
    <property type="match status" value="1"/>
</dbReference>
<dbReference type="Proteomes" id="UP000478052">
    <property type="component" value="Unassembled WGS sequence"/>
</dbReference>
<evidence type="ECO:0000256" key="3">
    <source>
        <dbReference type="ARBA" id="ARBA00022490"/>
    </source>
</evidence>
<feature type="region of interest" description="Disordered" evidence="6">
    <location>
        <begin position="78"/>
        <end position="98"/>
    </location>
</feature>